<name>A0A0F9STB5_9ZZZZ</name>
<reference evidence="1" key="1">
    <citation type="journal article" date="2015" name="Nature">
        <title>Complex archaea that bridge the gap between prokaryotes and eukaryotes.</title>
        <authorList>
            <person name="Spang A."/>
            <person name="Saw J.H."/>
            <person name="Jorgensen S.L."/>
            <person name="Zaremba-Niedzwiedzka K."/>
            <person name="Martijn J."/>
            <person name="Lind A.E."/>
            <person name="van Eijk R."/>
            <person name="Schleper C."/>
            <person name="Guy L."/>
            <person name="Ettema T.J."/>
        </authorList>
    </citation>
    <scope>NUCLEOTIDE SEQUENCE</scope>
</reference>
<accession>A0A0F9STB5</accession>
<sequence>MRRIIVGRTTSKHLFIRLTAASGYSIIKGELVFSLIPGDAKYLRDELDTCLRLANEEATPSNF</sequence>
<evidence type="ECO:0000313" key="1">
    <source>
        <dbReference type="EMBL" id="KKN40246.1"/>
    </source>
</evidence>
<comment type="caution">
    <text evidence="1">The sequence shown here is derived from an EMBL/GenBank/DDBJ whole genome shotgun (WGS) entry which is preliminary data.</text>
</comment>
<organism evidence="1">
    <name type="scientific">marine sediment metagenome</name>
    <dbReference type="NCBI Taxonomy" id="412755"/>
    <lineage>
        <taxon>unclassified sequences</taxon>
        <taxon>metagenomes</taxon>
        <taxon>ecological metagenomes</taxon>
    </lineage>
</organism>
<gene>
    <name evidence="1" type="ORF">LCGC14_0735260</name>
</gene>
<proteinExistence type="predicted"/>
<dbReference type="EMBL" id="LAZR01001715">
    <property type="protein sequence ID" value="KKN40246.1"/>
    <property type="molecule type" value="Genomic_DNA"/>
</dbReference>
<protein>
    <submittedName>
        <fullName evidence="1">Uncharacterized protein</fullName>
    </submittedName>
</protein>
<dbReference type="AlphaFoldDB" id="A0A0F9STB5"/>